<evidence type="ECO:0000313" key="2">
    <source>
        <dbReference type="Proteomes" id="UP000008063"/>
    </source>
</evidence>
<dbReference type="Proteomes" id="UP000008063">
    <property type="component" value="Unassembled WGS sequence"/>
</dbReference>
<organism evidence="2">
    <name type="scientific">Serpula lacrymans var. lacrymans (strain S7.3)</name>
    <name type="common">Dry rot fungus</name>
    <dbReference type="NCBI Taxonomy" id="936435"/>
    <lineage>
        <taxon>Eukaryota</taxon>
        <taxon>Fungi</taxon>
        <taxon>Dikarya</taxon>
        <taxon>Basidiomycota</taxon>
        <taxon>Agaricomycotina</taxon>
        <taxon>Agaricomycetes</taxon>
        <taxon>Agaricomycetidae</taxon>
        <taxon>Boletales</taxon>
        <taxon>Coniophorineae</taxon>
        <taxon>Serpulaceae</taxon>
        <taxon>Serpula</taxon>
    </lineage>
</organism>
<reference evidence="2" key="1">
    <citation type="journal article" date="2011" name="Science">
        <title>The plant cell wall-decomposing machinery underlies the functional diversity of forest fungi.</title>
        <authorList>
            <person name="Eastwood D.C."/>
            <person name="Floudas D."/>
            <person name="Binder M."/>
            <person name="Majcherczyk A."/>
            <person name="Schneider P."/>
            <person name="Aerts A."/>
            <person name="Asiegbu F.O."/>
            <person name="Baker S.E."/>
            <person name="Barry K."/>
            <person name="Bendiksby M."/>
            <person name="Blumentritt M."/>
            <person name="Coutinho P.M."/>
            <person name="Cullen D."/>
            <person name="de Vries R.P."/>
            <person name="Gathman A."/>
            <person name="Goodell B."/>
            <person name="Henrissat B."/>
            <person name="Ihrmark K."/>
            <person name="Kauserud H."/>
            <person name="Kohler A."/>
            <person name="LaButti K."/>
            <person name="Lapidus A."/>
            <person name="Lavin J.L."/>
            <person name="Lee Y.-H."/>
            <person name="Lindquist E."/>
            <person name="Lilly W."/>
            <person name="Lucas S."/>
            <person name="Morin E."/>
            <person name="Murat C."/>
            <person name="Oguiza J.A."/>
            <person name="Park J."/>
            <person name="Pisabarro A.G."/>
            <person name="Riley R."/>
            <person name="Rosling A."/>
            <person name="Salamov A."/>
            <person name="Schmidt O."/>
            <person name="Schmutz J."/>
            <person name="Skrede I."/>
            <person name="Stenlid J."/>
            <person name="Wiebenga A."/>
            <person name="Xie X."/>
            <person name="Kuees U."/>
            <person name="Hibbett D.S."/>
            <person name="Hoffmeister D."/>
            <person name="Hoegberg N."/>
            <person name="Martin F."/>
            <person name="Grigoriev I.V."/>
            <person name="Watkinson S.C."/>
        </authorList>
    </citation>
    <scope>NUCLEOTIDE SEQUENCE [LARGE SCALE GENOMIC DNA]</scope>
    <source>
        <strain evidence="2">strain S7.3</strain>
    </source>
</reference>
<dbReference type="EMBL" id="GL945474">
    <property type="protein sequence ID" value="EGO04827.1"/>
    <property type="molecule type" value="Genomic_DNA"/>
</dbReference>
<dbReference type="HOGENOM" id="CLU_977153_0_0_1"/>
<accession>F8PGC0</accession>
<sequence length="285" mass="32090">MTSNLSSNPDSNSYNFDSGKTNPFAPTATPHFTDILPLLLPSAAGFSISISIKHLLLSELLKNPYVTQLFQNYQTVAAKLAQLNQIQQNISGKKEALVNDICNLVKGQEACIQEKVKLLLDKQAIVFENKKLVEYVSIAPSNSVSHILANRTPMVVFVQYKKSFNYSFNVRMTEVTKEAQSWDKCIVNWVDPSSSKAWWKVTVFTRDMSGDMGSEIGVDVGWAFEVSGWGIPELQSMTDPTRANGQVVFTNECDNPESTRTVKRVFRRYLEHSSRQNFNQGEKYL</sequence>
<keyword evidence="2" id="KW-1185">Reference proteome</keyword>
<protein>
    <submittedName>
        <fullName evidence="1">Uncharacterized protein</fullName>
    </submittedName>
</protein>
<gene>
    <name evidence="1" type="ORF">SERLA73DRAFT_149185</name>
</gene>
<name>F8PGC0_SERL3</name>
<dbReference type="InParanoid" id="F8PGC0"/>
<proteinExistence type="predicted"/>
<dbReference type="AlphaFoldDB" id="F8PGC0"/>
<evidence type="ECO:0000313" key="1">
    <source>
        <dbReference type="EMBL" id="EGO04827.1"/>
    </source>
</evidence>